<feature type="transmembrane region" description="Helical" evidence="5">
    <location>
        <begin position="409"/>
        <end position="434"/>
    </location>
</feature>
<feature type="transmembrane region" description="Helical" evidence="5">
    <location>
        <begin position="376"/>
        <end position="397"/>
    </location>
</feature>
<feature type="transmembrane region" description="Helical" evidence="5">
    <location>
        <begin position="473"/>
        <end position="494"/>
    </location>
</feature>
<proteinExistence type="predicted"/>
<evidence type="ECO:0000256" key="5">
    <source>
        <dbReference type="SAM" id="Phobius"/>
    </source>
</evidence>
<dbReference type="Pfam" id="PF01925">
    <property type="entry name" value="TauE"/>
    <property type="match status" value="2"/>
</dbReference>
<feature type="transmembrane region" description="Helical" evidence="5">
    <location>
        <begin position="92"/>
        <end position="121"/>
    </location>
</feature>
<evidence type="ECO:0008006" key="8">
    <source>
        <dbReference type="Google" id="ProtNLM"/>
    </source>
</evidence>
<feature type="transmembrane region" description="Helical" evidence="5">
    <location>
        <begin position="324"/>
        <end position="343"/>
    </location>
</feature>
<accession>A0A7S4PTR2</accession>
<dbReference type="PANTHER" id="PTHR14255">
    <property type="entry name" value="CEREBLON"/>
    <property type="match status" value="1"/>
</dbReference>
<name>A0A7S4PTR2_9DINO</name>
<evidence type="ECO:0000256" key="1">
    <source>
        <dbReference type="ARBA" id="ARBA00004141"/>
    </source>
</evidence>
<feature type="signal peptide" evidence="6">
    <location>
        <begin position="1"/>
        <end position="33"/>
    </location>
</feature>
<feature type="chain" id="PRO_5030924055" description="Membrane transporter protein" evidence="6">
    <location>
        <begin position="34"/>
        <end position="515"/>
    </location>
</feature>
<keyword evidence="4 5" id="KW-0472">Membrane</keyword>
<evidence type="ECO:0000313" key="7">
    <source>
        <dbReference type="EMBL" id="CAE4560983.1"/>
    </source>
</evidence>
<evidence type="ECO:0000256" key="4">
    <source>
        <dbReference type="ARBA" id="ARBA00023136"/>
    </source>
</evidence>
<gene>
    <name evidence="7" type="ORF">AMON00008_LOCUS602</name>
</gene>
<protein>
    <recommendedName>
        <fullName evidence="8">Membrane transporter protein</fullName>
    </recommendedName>
</protein>
<keyword evidence="2 5" id="KW-0812">Transmembrane</keyword>
<sequence>MAPPRHCGRGTWLPGRRLALVAAGGASIAAAVADDPHVNATAMGLEVLAGTTGAAAAVGNRSETGAWVLDLGSFDYHKPAFPLDWHHDGLTILFSSLGLIIAASGGIGGGGILVPLFMLLLKFRPKHAIALSNFTILGGAIANTVVNARKRHPHLDRTLIDWDLILIMEPLTIFGAVFGSLLSKVLPNAVLTAMLVVILAFMGQRTLKKGLKMWREESGCSARVITTNIEMKAPDGESDSGNGHAPLAADDEADSGTADHYLELGAESDSEAAKPPAAASQAQRAVGFKITALTCCFVGTCALTILKGGGHFRSPLGFECGSRGFWVLYFGALPWVLGFAIYFRSLLVSEFQQKVRTGHVFVAGEVQWDSANTLRYPALCAISGLLAGLFGVGGGIVKGPLMLEMGIMPAVASASAAAMILFTSAAASISFVAFGLLHAVYGAMFFVLGIACTALGQYSVGQWVKRHERQSPIVLSIGLVIILSSVLVGVDMVAEACGPRAGEMLRAHGVCTAEA</sequence>
<feature type="transmembrane region" description="Helical" evidence="5">
    <location>
        <begin position="440"/>
        <end position="461"/>
    </location>
</feature>
<comment type="subcellular location">
    <subcellularLocation>
        <location evidence="1">Membrane</location>
        <topology evidence="1">Multi-pass membrane protein</topology>
    </subcellularLocation>
</comment>
<dbReference type="EMBL" id="HBNR01000772">
    <property type="protein sequence ID" value="CAE4560983.1"/>
    <property type="molecule type" value="Transcribed_RNA"/>
</dbReference>
<evidence type="ECO:0000256" key="3">
    <source>
        <dbReference type="ARBA" id="ARBA00022989"/>
    </source>
</evidence>
<reference evidence="7" key="1">
    <citation type="submission" date="2021-01" db="EMBL/GenBank/DDBJ databases">
        <authorList>
            <person name="Corre E."/>
            <person name="Pelletier E."/>
            <person name="Niang G."/>
            <person name="Scheremetjew M."/>
            <person name="Finn R."/>
            <person name="Kale V."/>
            <person name="Holt S."/>
            <person name="Cochrane G."/>
            <person name="Meng A."/>
            <person name="Brown T."/>
            <person name="Cohen L."/>
        </authorList>
    </citation>
    <scope>NUCLEOTIDE SEQUENCE</scope>
    <source>
        <strain evidence="7">CCMP3105</strain>
    </source>
</reference>
<dbReference type="AlphaFoldDB" id="A0A7S4PTR2"/>
<dbReference type="InterPro" id="IPR002781">
    <property type="entry name" value="TM_pro_TauE-like"/>
</dbReference>
<keyword evidence="6" id="KW-0732">Signal</keyword>
<keyword evidence="3 5" id="KW-1133">Transmembrane helix</keyword>
<feature type="transmembrane region" description="Helical" evidence="5">
    <location>
        <begin position="159"/>
        <end position="179"/>
    </location>
</feature>
<organism evidence="7">
    <name type="scientific">Alexandrium monilatum</name>
    <dbReference type="NCBI Taxonomy" id="311494"/>
    <lineage>
        <taxon>Eukaryota</taxon>
        <taxon>Sar</taxon>
        <taxon>Alveolata</taxon>
        <taxon>Dinophyceae</taxon>
        <taxon>Gonyaulacales</taxon>
        <taxon>Pyrocystaceae</taxon>
        <taxon>Alexandrium</taxon>
    </lineage>
</organism>
<dbReference type="PANTHER" id="PTHR14255:SF3">
    <property type="entry name" value="SULFITE EXPORTER TAUE_SAFE FAMILY PROTEIN 5-RELATED"/>
    <property type="match status" value="1"/>
</dbReference>
<dbReference type="GO" id="GO:0016020">
    <property type="term" value="C:membrane"/>
    <property type="evidence" value="ECO:0007669"/>
    <property type="project" value="UniProtKB-SubCell"/>
</dbReference>
<dbReference type="GO" id="GO:0016567">
    <property type="term" value="P:protein ubiquitination"/>
    <property type="evidence" value="ECO:0007669"/>
    <property type="project" value="TreeGrafter"/>
</dbReference>
<evidence type="ECO:0000256" key="6">
    <source>
        <dbReference type="SAM" id="SignalP"/>
    </source>
</evidence>
<evidence type="ECO:0000256" key="2">
    <source>
        <dbReference type="ARBA" id="ARBA00022692"/>
    </source>
</evidence>
<feature type="transmembrane region" description="Helical" evidence="5">
    <location>
        <begin position="185"/>
        <end position="203"/>
    </location>
</feature>
<dbReference type="GO" id="GO:0031464">
    <property type="term" value="C:Cul4A-RING E3 ubiquitin ligase complex"/>
    <property type="evidence" value="ECO:0007669"/>
    <property type="project" value="TreeGrafter"/>
</dbReference>